<dbReference type="Proteomes" id="UP001497700">
    <property type="component" value="Unassembled WGS sequence"/>
</dbReference>
<evidence type="ECO:0000313" key="2">
    <source>
        <dbReference type="Proteomes" id="UP001497700"/>
    </source>
</evidence>
<protein>
    <submittedName>
        <fullName evidence="1">Uncharacterized protein</fullName>
    </submittedName>
</protein>
<name>A0ACB9YIA4_9PEZI</name>
<comment type="caution">
    <text evidence="1">The sequence shown here is derived from an EMBL/GenBank/DDBJ whole genome shotgun (WGS) entry which is preliminary data.</text>
</comment>
<gene>
    <name evidence="1" type="ORF">F4820DRAFT_440668</name>
</gene>
<organism evidence="1 2">
    <name type="scientific">Hypoxylon rubiginosum</name>
    <dbReference type="NCBI Taxonomy" id="110542"/>
    <lineage>
        <taxon>Eukaryota</taxon>
        <taxon>Fungi</taxon>
        <taxon>Dikarya</taxon>
        <taxon>Ascomycota</taxon>
        <taxon>Pezizomycotina</taxon>
        <taxon>Sordariomycetes</taxon>
        <taxon>Xylariomycetidae</taxon>
        <taxon>Xylariales</taxon>
        <taxon>Hypoxylaceae</taxon>
        <taxon>Hypoxylon</taxon>
    </lineage>
</organism>
<proteinExistence type="predicted"/>
<evidence type="ECO:0000313" key="1">
    <source>
        <dbReference type="EMBL" id="KAI4859134.1"/>
    </source>
</evidence>
<reference evidence="1 2" key="1">
    <citation type="journal article" date="2022" name="New Phytol.">
        <title>Ecological generalism drives hyperdiversity of secondary metabolite gene clusters in xylarialean endophytes.</title>
        <authorList>
            <person name="Franco M.E.E."/>
            <person name="Wisecaver J.H."/>
            <person name="Arnold A.E."/>
            <person name="Ju Y.M."/>
            <person name="Slot J.C."/>
            <person name="Ahrendt S."/>
            <person name="Moore L.P."/>
            <person name="Eastman K.E."/>
            <person name="Scott K."/>
            <person name="Konkel Z."/>
            <person name="Mondo S.J."/>
            <person name="Kuo A."/>
            <person name="Hayes R.D."/>
            <person name="Haridas S."/>
            <person name="Andreopoulos B."/>
            <person name="Riley R."/>
            <person name="LaButti K."/>
            <person name="Pangilinan J."/>
            <person name="Lipzen A."/>
            <person name="Amirebrahimi M."/>
            <person name="Yan J."/>
            <person name="Adam C."/>
            <person name="Keymanesh K."/>
            <person name="Ng V."/>
            <person name="Louie K."/>
            <person name="Northen T."/>
            <person name="Drula E."/>
            <person name="Henrissat B."/>
            <person name="Hsieh H.M."/>
            <person name="Youens-Clark K."/>
            <person name="Lutzoni F."/>
            <person name="Miadlikowska J."/>
            <person name="Eastwood D.C."/>
            <person name="Hamelin R.C."/>
            <person name="Grigoriev I.V."/>
            <person name="U'Ren J.M."/>
        </authorList>
    </citation>
    <scope>NUCLEOTIDE SEQUENCE [LARGE SCALE GENOMIC DNA]</scope>
    <source>
        <strain evidence="1 2">CBS 119005</strain>
    </source>
</reference>
<keyword evidence="2" id="KW-1185">Reference proteome</keyword>
<sequence>MAEPVGLLGTVVGVVSLGLQVYGGLKEYLDTYKSRDKLVEKALKRLQLLQQSLSTVESIIPTLESKHPEPANAVVSSLQEVQTDLQALHDQLEENKPSDPTNLIEKVKEKKKKLAFPFRLSDIYRLDSTLEKIINNLLIAMHGLGLNMSSVIDAKVTNIGDTITTISPQLDAVNANVHHIQAAQAADIIRQADVQSILDSRLQTIEYSTSQIAEQALRITPSIQSVHADVLKLVQIAELAMKNQGSSPNSETLHRTVTSMMVAKPALLRTASDTANLSLTTPSGYATTDPQDSGRQDSTTATSRNAQDLFSCNCRPQRHITRKSSRWLLLPTFEETITESRHKPWCSLFQPWTSVHQRRFGFLIAGLHRYSSTAISVSLYMTCGAGGRSISPTIRYFGIVDQEQSPAFRVVNALTNVVRNKYLERTWTEALQEGDQIGELIDADILDPFSLSVSNFQEILHIRISKLQQIFRSGAALPTDVDENGYTAIHRVFRQALAEYHFFNGMDGLYNLHDLLQALLGLGIPCSTPAELTTSHSIVDLCFKRCYTFDVSTISSFSTQARRFISEDIVANLLLRETSGDTTVNQFDLLRFRDSLAESKIVAEALGFDSPFYTALLHRNENDLRYLLRDPLASSQIERANGPTLAHMTIGWPTGLKLLLEIIPTLDVNSEYDGESPFVLAMQQSRLTCPKGQTQDCEGTDSCTCDEPVKILLEAGCHLTYGDVHELLRNFGSTRKAISTMFEHIKMWRDRLKALLFEHIPEMKLSGKYDSSVLDLKAGEVIVKLERRGIFPYQKYNMQLDDYRLSDRSGATIYHFIRHPSLAEKAFELGFRDLDEHWDGQTPLMKSALEGLSNFIFYINWLIAHGASYTNLVPYKSIIAVDADILPKRTVAHLLPNILEWAVSENRMYGLYEERLELDCVKLFLKSPIGDGCKCGCSGSSDGCYPITVFLNSYFERDRTSYGSGSGYYKNAMWICKKVLDPIIKKDEFGVITEAVLRAFTFSCLMFNMPTQLRGLRHTCCINLDNDPSLSDLESYVENHRDVRKGDQDLLCKLDDLVAKFTEQFLRGTCSFSEFIQGYWVPRMKQVMRELKRSFPSQEEMMTDQEEEEEEEEDEEEEDEYYSYDDDEYDD</sequence>
<dbReference type="EMBL" id="MU393654">
    <property type="protein sequence ID" value="KAI4859134.1"/>
    <property type="molecule type" value="Genomic_DNA"/>
</dbReference>
<accession>A0ACB9YIA4</accession>